<dbReference type="Gene3D" id="1.25.40.10">
    <property type="entry name" value="Tetratricopeptide repeat domain"/>
    <property type="match status" value="2"/>
</dbReference>
<keyword evidence="1" id="KW-0812">Transmembrane</keyword>
<gene>
    <name evidence="2" type="ORF">COY93_03855</name>
</gene>
<keyword evidence="1" id="KW-0472">Membrane</keyword>
<accession>A0A2M7Q975</accession>
<dbReference type="Proteomes" id="UP000230973">
    <property type="component" value="Unassembled WGS sequence"/>
</dbReference>
<dbReference type="InterPro" id="IPR011990">
    <property type="entry name" value="TPR-like_helical_dom_sf"/>
</dbReference>
<protein>
    <submittedName>
        <fullName evidence="2">Uncharacterized protein</fullName>
    </submittedName>
</protein>
<proteinExistence type="predicted"/>
<sequence length="296" mass="33740">MFFNLALLAIIVVCAGIMVLIFVRKFPQLTLIETESLPQVQNSARKKQIMDERVRRSARRFIVGTSRLLSPLTVRLRNAFRRLVHCLTALDRQLRDEQPLDPEQRRDRIARLRRSAADLSKQEKFGEAEKKLIEVLTFDEMNEGVYRDLGELYLQTKRWDHARETYAFLIRVLIRRLCGQSVTESHGVPVPRRGSFAETCTAGASEHAEIAREFANFSHICGAVDDWGAAKVGLETSLSFEPSNPKYLDLLVEACIMDGDKDRAVAALERLRAVNPQNKKLEVLQERVLALETKHG</sequence>
<keyword evidence="1" id="KW-1133">Transmembrane helix</keyword>
<name>A0A2M7Q975_9BACT</name>
<dbReference type="SUPFAM" id="SSF48452">
    <property type="entry name" value="TPR-like"/>
    <property type="match status" value="1"/>
</dbReference>
<dbReference type="AlphaFoldDB" id="A0A2M7Q975"/>
<comment type="caution">
    <text evidence="2">The sequence shown here is derived from an EMBL/GenBank/DDBJ whole genome shotgun (WGS) entry which is preliminary data.</text>
</comment>
<reference evidence="3" key="1">
    <citation type="submission" date="2017-09" db="EMBL/GenBank/DDBJ databases">
        <title>Depth-based differentiation of microbial function through sediment-hosted aquifers and enrichment of novel symbionts in the deep terrestrial subsurface.</title>
        <authorList>
            <person name="Probst A.J."/>
            <person name="Ladd B."/>
            <person name="Jarett J.K."/>
            <person name="Geller-Mcgrath D.E."/>
            <person name="Sieber C.M.K."/>
            <person name="Emerson J.B."/>
            <person name="Anantharaman K."/>
            <person name="Thomas B.C."/>
            <person name="Malmstrom R."/>
            <person name="Stieglmeier M."/>
            <person name="Klingl A."/>
            <person name="Woyke T."/>
            <person name="Ryan C.M."/>
            <person name="Banfield J.F."/>
        </authorList>
    </citation>
    <scope>NUCLEOTIDE SEQUENCE [LARGE SCALE GENOMIC DNA]</scope>
</reference>
<evidence type="ECO:0000313" key="2">
    <source>
        <dbReference type="EMBL" id="PIY62122.1"/>
    </source>
</evidence>
<organism evidence="2 3">
    <name type="scientific">Candidatus Uhrbacteria bacterium CG_4_10_14_0_8_um_filter_58_22</name>
    <dbReference type="NCBI Taxonomy" id="1975029"/>
    <lineage>
        <taxon>Bacteria</taxon>
        <taxon>Candidatus Uhriibacteriota</taxon>
    </lineage>
</organism>
<evidence type="ECO:0000313" key="3">
    <source>
        <dbReference type="Proteomes" id="UP000230973"/>
    </source>
</evidence>
<feature type="transmembrane region" description="Helical" evidence="1">
    <location>
        <begin position="6"/>
        <end position="23"/>
    </location>
</feature>
<dbReference type="EMBL" id="PFLC01000052">
    <property type="protein sequence ID" value="PIY62122.1"/>
    <property type="molecule type" value="Genomic_DNA"/>
</dbReference>
<evidence type="ECO:0000256" key="1">
    <source>
        <dbReference type="SAM" id="Phobius"/>
    </source>
</evidence>